<dbReference type="InterPro" id="IPR018087">
    <property type="entry name" value="Glyco_hydro_5_CS"/>
</dbReference>
<dbReference type="InterPro" id="IPR017853">
    <property type="entry name" value="GH"/>
</dbReference>
<evidence type="ECO:0000256" key="2">
    <source>
        <dbReference type="ARBA" id="ARBA00022801"/>
    </source>
</evidence>
<feature type="region of interest" description="Disordered" evidence="8">
    <location>
        <begin position="139"/>
        <end position="159"/>
    </location>
</feature>
<keyword evidence="2 7" id="KW-0378">Hydrolase</keyword>
<dbReference type="Gene3D" id="3.20.20.80">
    <property type="entry name" value="Glycosidases"/>
    <property type="match status" value="1"/>
</dbReference>
<dbReference type="GO" id="GO:0030245">
    <property type="term" value="P:cellulose catabolic process"/>
    <property type="evidence" value="ECO:0007669"/>
    <property type="project" value="UniProtKB-KW"/>
</dbReference>
<dbReference type="STRING" id="157072.A0A024TB15"/>
<keyword evidence="9" id="KW-0472">Membrane</keyword>
<sequence>MPSEFEITRDSADDANHTDYTSHGRNMDIWRQSLEARPTIVHQGGGDNGSRASSASATQQPRREQRDIMLFVGKPAVNERQNHYKGRLRMWPGLLLLFLVLGGAIAGITLGAKSYRETSQKRAADYLAAERARRAIRTGVDDPASPNVPIDVDTDGQVGNPKTYEDQKCAMLNYISKKGRIFAVLPNKTETQIDMKGVNWFGMETGNAVPFGLWTNAKNGTTVYEIATFLAANKFNVVRLPVSITHILANTAPRKDLVNLEENRAIDMSTYMSALGSIIKALAYRNIGVLISMHTLTPEVSGGTWFDDSLGITKEKFLQSIDTLTKAFCGPNYWNVVGIDLKNEPHTSTWTAFADGAEIIGNRMHKGCSNWLAFVEGTNIETHSTTIGGVLREYGDWWGGGLQGVKTKRVKLGLPNKVVYAPHYYNSGVYPQSYFYGPGKSELSDADLRQRVSETATDMFGYIAADKQEALVLGEFAGLYATDAHPLKTTKRTTDFLIEVMLRDGYAGGFMWSLNPESTYQYNPNGPASFTEGLLKDDWRSANTEFVKGMAALDKLPSLQMLPCVLSSPSSPLPP</sequence>
<evidence type="ECO:0000256" key="3">
    <source>
        <dbReference type="ARBA" id="ARBA00023001"/>
    </source>
</evidence>
<evidence type="ECO:0000256" key="6">
    <source>
        <dbReference type="ARBA" id="ARBA00023326"/>
    </source>
</evidence>
<feature type="compositionally biased region" description="Polar residues" evidence="8">
    <location>
        <begin position="50"/>
        <end position="60"/>
    </location>
</feature>
<dbReference type="EMBL" id="KI914012">
    <property type="protein sequence ID" value="ETV91238.1"/>
    <property type="molecule type" value="Genomic_DNA"/>
</dbReference>
<protein>
    <recommendedName>
        <fullName evidence="10">Glycoside hydrolase family 5 domain-containing protein</fullName>
    </recommendedName>
</protein>
<evidence type="ECO:0000256" key="7">
    <source>
        <dbReference type="RuleBase" id="RU361153"/>
    </source>
</evidence>
<dbReference type="eggNOG" id="ENOG502RSW1">
    <property type="taxonomic scope" value="Eukaryota"/>
</dbReference>
<evidence type="ECO:0000256" key="8">
    <source>
        <dbReference type="SAM" id="MobiDB-lite"/>
    </source>
</evidence>
<dbReference type="GeneID" id="20091151"/>
<dbReference type="Pfam" id="PF00150">
    <property type="entry name" value="Cellulase"/>
    <property type="match status" value="1"/>
</dbReference>
<evidence type="ECO:0000256" key="9">
    <source>
        <dbReference type="SAM" id="Phobius"/>
    </source>
</evidence>
<dbReference type="InterPro" id="IPR001547">
    <property type="entry name" value="Glyco_hydro_5"/>
</dbReference>
<name>A0A024TB15_9STRA</name>
<reference evidence="11" key="1">
    <citation type="submission" date="2013-12" db="EMBL/GenBank/DDBJ databases">
        <title>The Genome Sequence of Aphanomyces invadans NJM9701.</title>
        <authorList>
            <consortium name="The Broad Institute Genomics Platform"/>
            <person name="Russ C."/>
            <person name="Tyler B."/>
            <person name="van West P."/>
            <person name="Dieguez-Uribeondo J."/>
            <person name="Young S.K."/>
            <person name="Zeng Q."/>
            <person name="Gargeya S."/>
            <person name="Fitzgerald M."/>
            <person name="Abouelleil A."/>
            <person name="Alvarado L."/>
            <person name="Chapman S.B."/>
            <person name="Gainer-Dewar J."/>
            <person name="Goldberg J."/>
            <person name="Griggs A."/>
            <person name="Gujja S."/>
            <person name="Hansen M."/>
            <person name="Howarth C."/>
            <person name="Imamovic A."/>
            <person name="Ireland A."/>
            <person name="Larimer J."/>
            <person name="McCowan C."/>
            <person name="Murphy C."/>
            <person name="Pearson M."/>
            <person name="Poon T.W."/>
            <person name="Priest M."/>
            <person name="Roberts A."/>
            <person name="Saif S."/>
            <person name="Shea T."/>
            <person name="Sykes S."/>
            <person name="Wortman J."/>
            <person name="Nusbaum C."/>
            <person name="Birren B."/>
        </authorList>
    </citation>
    <scope>NUCLEOTIDE SEQUENCE [LARGE SCALE GENOMIC DNA]</scope>
    <source>
        <strain evidence="11">NJM9701</strain>
    </source>
</reference>
<proteinExistence type="inferred from homology"/>
<gene>
    <name evidence="11" type="ORF">H310_14101</name>
</gene>
<dbReference type="PANTHER" id="PTHR35923:SF2">
    <property type="entry name" value="ENDOGLUCANASE"/>
    <property type="match status" value="1"/>
</dbReference>
<evidence type="ECO:0000259" key="10">
    <source>
        <dbReference type="Pfam" id="PF00150"/>
    </source>
</evidence>
<dbReference type="GO" id="GO:0004553">
    <property type="term" value="F:hydrolase activity, hydrolyzing O-glycosyl compounds"/>
    <property type="evidence" value="ECO:0007669"/>
    <property type="project" value="InterPro"/>
</dbReference>
<dbReference type="RefSeq" id="XP_008880075.1">
    <property type="nucleotide sequence ID" value="XM_008881853.1"/>
</dbReference>
<dbReference type="VEuPathDB" id="FungiDB:H310_14101"/>
<keyword evidence="3" id="KW-0136">Cellulose degradation</keyword>
<feature type="region of interest" description="Disordered" evidence="8">
    <location>
        <begin position="40"/>
        <end position="66"/>
    </location>
</feature>
<dbReference type="PROSITE" id="PS00659">
    <property type="entry name" value="GLYCOSYL_HYDROL_F5"/>
    <property type="match status" value="1"/>
</dbReference>
<accession>A0A024TB15</accession>
<evidence type="ECO:0000313" key="11">
    <source>
        <dbReference type="EMBL" id="ETV91238.1"/>
    </source>
</evidence>
<keyword evidence="5 7" id="KW-0326">Glycosidase</keyword>
<evidence type="ECO:0000256" key="5">
    <source>
        <dbReference type="ARBA" id="ARBA00023295"/>
    </source>
</evidence>
<organism evidence="11">
    <name type="scientific">Aphanomyces invadans</name>
    <dbReference type="NCBI Taxonomy" id="157072"/>
    <lineage>
        <taxon>Eukaryota</taxon>
        <taxon>Sar</taxon>
        <taxon>Stramenopiles</taxon>
        <taxon>Oomycota</taxon>
        <taxon>Saprolegniomycetes</taxon>
        <taxon>Saprolegniales</taxon>
        <taxon>Verrucalvaceae</taxon>
        <taxon>Aphanomyces</taxon>
    </lineage>
</organism>
<dbReference type="SUPFAM" id="SSF51445">
    <property type="entry name" value="(Trans)glycosidases"/>
    <property type="match status" value="1"/>
</dbReference>
<feature type="domain" description="Glycoside hydrolase family 5" evidence="10">
    <location>
        <begin position="195"/>
        <end position="517"/>
    </location>
</feature>
<dbReference type="OrthoDB" id="442731at2759"/>
<comment type="similarity">
    <text evidence="1 7">Belongs to the glycosyl hydrolase 5 (cellulase A) family.</text>
</comment>
<keyword evidence="4" id="KW-0119">Carbohydrate metabolism</keyword>
<keyword evidence="9" id="KW-1133">Transmembrane helix</keyword>
<keyword evidence="6" id="KW-0624">Polysaccharide degradation</keyword>
<evidence type="ECO:0000256" key="4">
    <source>
        <dbReference type="ARBA" id="ARBA00023277"/>
    </source>
</evidence>
<feature type="region of interest" description="Disordered" evidence="8">
    <location>
        <begin position="1"/>
        <end position="24"/>
    </location>
</feature>
<dbReference type="AlphaFoldDB" id="A0A024TB15"/>
<keyword evidence="9" id="KW-0812">Transmembrane</keyword>
<feature type="transmembrane region" description="Helical" evidence="9">
    <location>
        <begin position="90"/>
        <end position="112"/>
    </location>
</feature>
<dbReference type="PANTHER" id="PTHR35923">
    <property type="entry name" value="MAJOR EXTRACELLULAR ENDOGLUCANASE"/>
    <property type="match status" value="1"/>
</dbReference>
<evidence type="ECO:0000256" key="1">
    <source>
        <dbReference type="ARBA" id="ARBA00005641"/>
    </source>
</evidence>